<evidence type="ECO:0000256" key="2">
    <source>
        <dbReference type="SAM" id="Phobius"/>
    </source>
</evidence>
<reference evidence="3 4" key="1">
    <citation type="submission" date="2021-01" db="EMBL/GenBank/DDBJ databases">
        <title>Whole genome shotgun sequence of Microbispora corallina NBRC 16416.</title>
        <authorList>
            <person name="Komaki H."/>
            <person name="Tamura T."/>
        </authorList>
    </citation>
    <scope>NUCLEOTIDE SEQUENCE [LARGE SCALE GENOMIC DNA]</scope>
    <source>
        <strain evidence="3 4">NBRC 16416</strain>
    </source>
</reference>
<dbReference type="EMBL" id="BOOC01000001">
    <property type="protein sequence ID" value="GIH37384.1"/>
    <property type="molecule type" value="Genomic_DNA"/>
</dbReference>
<protein>
    <submittedName>
        <fullName evidence="3">Uncharacterized protein</fullName>
    </submittedName>
</protein>
<keyword evidence="2" id="KW-1133">Transmembrane helix</keyword>
<keyword evidence="2" id="KW-0812">Transmembrane</keyword>
<dbReference type="RefSeq" id="WP_204055135.1">
    <property type="nucleotide sequence ID" value="NZ_BAAAGP010000001.1"/>
</dbReference>
<sequence>MRPADPDDIDARFEALIAQFDEDEIRRITAEAERGLGPGGRRARAPVVVLALAALVVAVGLVISLRPDVLGKLGSLRSAAAGGEPAHQPHFGPAVARPGPVLTPISDDDDAFLEGGGVASALPPVDPFAGSRAAGFADGVKGVVLPRARALGGLSRKQVAKALRRVRRLLAAARLDPAAIRGGRPSALAKLLDPEQRAYFLKHLDKGRASNTRAWAFSLAPGSADLTTDTVKVDGATTTARRRSKDGRGGITITADYLLVYAVNRPGDRASARRLVDHYRARFSAWEEDGDVVVWLDQTSSGTAGASCDFDDGFVHPHFDGESQRVQPSGPPADPYNRGHDVARGGCQATTRT</sequence>
<keyword evidence="2" id="KW-0472">Membrane</keyword>
<keyword evidence="4" id="KW-1185">Reference proteome</keyword>
<comment type="caution">
    <text evidence="3">The sequence shown here is derived from an EMBL/GenBank/DDBJ whole genome shotgun (WGS) entry which is preliminary data.</text>
</comment>
<dbReference type="Proteomes" id="UP000603904">
    <property type="component" value="Unassembled WGS sequence"/>
</dbReference>
<evidence type="ECO:0000313" key="4">
    <source>
        <dbReference type="Proteomes" id="UP000603904"/>
    </source>
</evidence>
<name>A0ABQ4FRF4_9ACTN</name>
<organism evidence="3 4">
    <name type="scientific">Microbispora corallina</name>
    <dbReference type="NCBI Taxonomy" id="83302"/>
    <lineage>
        <taxon>Bacteria</taxon>
        <taxon>Bacillati</taxon>
        <taxon>Actinomycetota</taxon>
        <taxon>Actinomycetes</taxon>
        <taxon>Streptosporangiales</taxon>
        <taxon>Streptosporangiaceae</taxon>
        <taxon>Microbispora</taxon>
    </lineage>
</organism>
<evidence type="ECO:0000256" key="1">
    <source>
        <dbReference type="SAM" id="MobiDB-lite"/>
    </source>
</evidence>
<feature type="region of interest" description="Disordered" evidence="1">
    <location>
        <begin position="317"/>
        <end position="353"/>
    </location>
</feature>
<proteinExistence type="predicted"/>
<feature type="transmembrane region" description="Helical" evidence="2">
    <location>
        <begin position="45"/>
        <end position="65"/>
    </location>
</feature>
<gene>
    <name evidence="3" type="ORF">Mco01_03840</name>
</gene>
<accession>A0ABQ4FRF4</accession>
<evidence type="ECO:0000313" key="3">
    <source>
        <dbReference type="EMBL" id="GIH37384.1"/>
    </source>
</evidence>